<keyword evidence="1" id="KW-0812">Transmembrane</keyword>
<dbReference type="Proteomes" id="UP001523565">
    <property type="component" value="Unassembled WGS sequence"/>
</dbReference>
<feature type="transmembrane region" description="Helical" evidence="1">
    <location>
        <begin position="108"/>
        <end position="126"/>
    </location>
</feature>
<dbReference type="InterPro" id="IPR047928">
    <property type="entry name" value="Perm_prefix_1"/>
</dbReference>
<proteinExistence type="predicted"/>
<comment type="caution">
    <text evidence="2">The sequence shown here is derived from an EMBL/GenBank/DDBJ whole genome shotgun (WGS) entry which is preliminary data.</text>
</comment>
<keyword evidence="1" id="KW-1133">Transmembrane helix</keyword>
<sequence>MSFKRYLRLLAKQISVSDKLDEIVKEYSDHMEDHMEALMEKGMSAEEAEKEAVYQLGDPVYAGRKLNKVYRKGVEWPLLTYFLIVSAAFVILRYFLPFRILPQEWADYIGLGTLLLGLLISALEKYEDLPLFYAWARDWNGGGITNSAFILAVSVYFFARNIKSALIWILLILVLLTLERYSIACIRDKKVRELLWEVGIAETDINSYKGYGFVNGKRVRLEAKEGIIKRGNIFIVVELHGFRPLVMSL</sequence>
<keyword evidence="1" id="KW-0472">Membrane</keyword>
<feature type="transmembrane region" description="Helical" evidence="1">
    <location>
        <begin position="78"/>
        <end position="96"/>
    </location>
</feature>
<dbReference type="RefSeq" id="WP_262068733.1">
    <property type="nucleotide sequence ID" value="NZ_JAMXOC010000006.1"/>
</dbReference>
<dbReference type="EMBL" id="JAMZFV010000006">
    <property type="protein sequence ID" value="MCP1109852.1"/>
    <property type="molecule type" value="Genomic_DNA"/>
</dbReference>
<name>A0ABT1EGM7_9FIRM</name>
<organism evidence="2 3">
    <name type="scientific">Ohessyouella blattaphilus</name>
    <dbReference type="NCBI Taxonomy" id="2949333"/>
    <lineage>
        <taxon>Bacteria</taxon>
        <taxon>Bacillati</taxon>
        <taxon>Bacillota</taxon>
        <taxon>Clostridia</taxon>
        <taxon>Lachnospirales</taxon>
        <taxon>Lachnospiraceae</taxon>
        <taxon>Ohessyouella</taxon>
    </lineage>
</organism>
<protein>
    <submittedName>
        <fullName evidence="2">Permease prefix domain 1-containing protein</fullName>
    </submittedName>
</protein>
<feature type="transmembrane region" description="Helical" evidence="1">
    <location>
        <begin position="165"/>
        <end position="183"/>
    </location>
</feature>
<reference evidence="2 3" key="1">
    <citation type="journal article" date="2022" name="Genome Biol. Evol.">
        <title>Host diet, physiology and behaviors set the stage for Lachnospiraceae cladogenesis.</title>
        <authorList>
            <person name="Vera-Ponce De Leon A."/>
            <person name="Schneider M."/>
            <person name="Jahnes B.C."/>
            <person name="Sadowski V."/>
            <person name="Camuy-Velez L.A."/>
            <person name="Duan J."/>
            <person name="Sabree Z.L."/>
        </authorList>
    </citation>
    <scope>NUCLEOTIDE SEQUENCE [LARGE SCALE GENOMIC DNA]</scope>
    <source>
        <strain evidence="2 3">PAL227</strain>
    </source>
</reference>
<evidence type="ECO:0000256" key="1">
    <source>
        <dbReference type="SAM" id="Phobius"/>
    </source>
</evidence>
<keyword evidence="3" id="KW-1185">Reference proteome</keyword>
<accession>A0ABT1EGM7</accession>
<evidence type="ECO:0000313" key="3">
    <source>
        <dbReference type="Proteomes" id="UP001523565"/>
    </source>
</evidence>
<dbReference type="NCBIfam" id="NF038403">
    <property type="entry name" value="perm_prefix_1"/>
    <property type="match status" value="1"/>
</dbReference>
<evidence type="ECO:0000313" key="2">
    <source>
        <dbReference type="EMBL" id="MCP1109852.1"/>
    </source>
</evidence>
<gene>
    <name evidence="2" type="ORF">NK118_06245</name>
</gene>
<feature type="transmembrane region" description="Helical" evidence="1">
    <location>
        <begin position="138"/>
        <end position="159"/>
    </location>
</feature>